<dbReference type="InterPro" id="IPR039362">
    <property type="entry name" value="ATG29_sf"/>
</dbReference>
<evidence type="ECO:0000256" key="5">
    <source>
        <dbReference type="ARBA" id="ARBA00022927"/>
    </source>
</evidence>
<dbReference type="AlphaFoldDB" id="A0A1E4S768"/>
<protein>
    <recommendedName>
        <fullName evidence="3">Autophagy-related protein 29</fullName>
    </recommendedName>
</protein>
<dbReference type="GO" id="GO:0015031">
    <property type="term" value="P:protein transport"/>
    <property type="evidence" value="ECO:0007669"/>
    <property type="project" value="UniProtKB-KW"/>
</dbReference>
<dbReference type="PANTHER" id="PTHR40012:SF1">
    <property type="entry name" value="AUTOPHAGY-RELATED PROTEIN 29"/>
    <property type="match status" value="1"/>
</dbReference>
<dbReference type="InterPro" id="IPR040666">
    <property type="entry name" value="Atg29_N"/>
</dbReference>
<dbReference type="Pfam" id="PF18388">
    <property type="entry name" value="ATG29_N"/>
    <property type="match status" value="1"/>
</dbReference>
<dbReference type="GO" id="GO:0000045">
    <property type="term" value="P:autophagosome assembly"/>
    <property type="evidence" value="ECO:0007669"/>
    <property type="project" value="InterPro"/>
</dbReference>
<keyword evidence="6" id="KW-0072">Autophagy</keyword>
<dbReference type="InterPro" id="IPR039113">
    <property type="entry name" value="ATG29"/>
</dbReference>
<dbReference type="RefSeq" id="XP_020072394.1">
    <property type="nucleotide sequence ID" value="XM_020213556.1"/>
</dbReference>
<keyword evidence="11" id="KW-1185">Reference proteome</keyword>
<feature type="compositionally biased region" description="Basic and acidic residues" evidence="7">
    <location>
        <begin position="482"/>
        <end position="491"/>
    </location>
</feature>
<sequence length="611" mass="70148">MSRGSGRSGMKKFAKSMWFDWNAKRTSTSSVSSNNTVSQVVDMEPLSFSQRYRLHHHRHFTQHQDIQPLFNNSEAMEFNPWELHFNALDLSGRKAPLSELTLSNGLVQLSSKQGTDVSKILLGSPSNNYNEDGTVVGADSVPQVENKYVENPVQLRGRRVLLLKNIPPFVGIKSVISQVCGGPLQKIVVQSQGQEYTKLEASQRYSPYSRQHLSIELWFLRPDDALAFYHYTRSGLFLINGFHHYLDWSPQHIPLTSSTATGETVYHDPVPSDIEELMSKHEATRCLVIKKYIRKSRTQARHYPSPLDHFSALDIASIKKHFGEFGDIVEITPMVSKKLCLSIHYFDVEAAIMAKELFETSGDELNCQYKDWNIFYGKDPTDKPTIEVVYLKIPVNRNGFVDPVNVNWTRDKEDRLWKVLSKSKRTEVNWDALSKEFDVGVRFLQQQAYWLYERELEGLRFKLQQETALSSDTIKQNQRAESGMKKEDIFHSGKLSNASIPNKDRVQDDSYEDEKTGTSSGEDEDEDSISELQQGSVLLHKSRILSRAPPRFQDINDDSEDEELTHIQKSSDNNHLTTESSTSNLSCMYLTILIFTHLYVVIHKFWLWLSY</sequence>
<evidence type="ECO:0000259" key="9">
    <source>
        <dbReference type="Pfam" id="PF18388"/>
    </source>
</evidence>
<keyword evidence="8" id="KW-0472">Membrane</keyword>
<feature type="domain" description="Atg29 N-terminal" evidence="9">
    <location>
        <begin position="388"/>
        <end position="439"/>
    </location>
</feature>
<name>A0A1E4S768_CYBJN</name>
<keyword evidence="8" id="KW-1133">Transmembrane helix</keyword>
<evidence type="ECO:0000256" key="1">
    <source>
        <dbReference type="ARBA" id="ARBA00004329"/>
    </source>
</evidence>
<evidence type="ECO:0000256" key="4">
    <source>
        <dbReference type="ARBA" id="ARBA00022448"/>
    </source>
</evidence>
<evidence type="ECO:0000256" key="2">
    <source>
        <dbReference type="ARBA" id="ARBA00010082"/>
    </source>
</evidence>
<comment type="similarity">
    <text evidence="2">Belongs to the ATG29 family.</text>
</comment>
<reference evidence="10 11" key="1">
    <citation type="journal article" date="2016" name="Proc. Natl. Acad. Sci. U.S.A.">
        <title>Comparative genomics of biotechnologically important yeasts.</title>
        <authorList>
            <person name="Riley R."/>
            <person name="Haridas S."/>
            <person name="Wolfe K.H."/>
            <person name="Lopes M.R."/>
            <person name="Hittinger C.T."/>
            <person name="Goeker M."/>
            <person name="Salamov A.A."/>
            <person name="Wisecaver J.H."/>
            <person name="Long T.M."/>
            <person name="Calvey C.H."/>
            <person name="Aerts A.L."/>
            <person name="Barry K.W."/>
            <person name="Choi C."/>
            <person name="Clum A."/>
            <person name="Coughlan A.Y."/>
            <person name="Deshpande S."/>
            <person name="Douglass A.P."/>
            <person name="Hanson S.J."/>
            <person name="Klenk H.-P."/>
            <person name="LaButti K.M."/>
            <person name="Lapidus A."/>
            <person name="Lindquist E.A."/>
            <person name="Lipzen A.M."/>
            <person name="Meier-Kolthoff J.P."/>
            <person name="Ohm R.A."/>
            <person name="Otillar R.P."/>
            <person name="Pangilinan J.L."/>
            <person name="Peng Y."/>
            <person name="Rokas A."/>
            <person name="Rosa C.A."/>
            <person name="Scheuner C."/>
            <person name="Sibirny A.A."/>
            <person name="Slot J.C."/>
            <person name="Stielow J.B."/>
            <person name="Sun H."/>
            <person name="Kurtzman C.P."/>
            <person name="Blackwell M."/>
            <person name="Grigoriev I.V."/>
            <person name="Jeffries T.W."/>
        </authorList>
    </citation>
    <scope>NUCLEOTIDE SEQUENCE [LARGE SCALE GENOMIC DNA]</scope>
    <source>
        <strain evidence="11">ATCC 18201 / CBS 1600 / BCRC 20928 / JCM 3617 / NBRC 0987 / NRRL Y-1542</strain>
    </source>
</reference>
<feature type="compositionally biased region" description="Basic and acidic residues" evidence="7">
    <location>
        <begin position="502"/>
        <end position="516"/>
    </location>
</feature>
<evidence type="ECO:0000256" key="3">
    <source>
        <dbReference type="ARBA" id="ARBA00013784"/>
    </source>
</evidence>
<feature type="region of interest" description="Disordered" evidence="7">
    <location>
        <begin position="470"/>
        <end position="530"/>
    </location>
</feature>
<dbReference type="STRING" id="983966.A0A1E4S768"/>
<comment type="subcellular location">
    <subcellularLocation>
        <location evidence="1">Preautophagosomal structure</location>
    </subcellularLocation>
</comment>
<dbReference type="Proteomes" id="UP000094389">
    <property type="component" value="Unassembled WGS sequence"/>
</dbReference>
<dbReference type="OrthoDB" id="4073963at2759"/>
<accession>A0A1E4S768</accession>
<evidence type="ECO:0000256" key="8">
    <source>
        <dbReference type="SAM" id="Phobius"/>
    </source>
</evidence>
<keyword evidence="4" id="KW-0813">Transport</keyword>
<dbReference type="GeneID" id="30987952"/>
<proteinExistence type="inferred from homology"/>
<keyword evidence="8" id="KW-0812">Transmembrane</keyword>
<dbReference type="PANTHER" id="PTHR40012">
    <property type="entry name" value="AUTOPHAGY-RELATED PROTEIN 29"/>
    <property type="match status" value="1"/>
</dbReference>
<evidence type="ECO:0000256" key="6">
    <source>
        <dbReference type="ARBA" id="ARBA00023006"/>
    </source>
</evidence>
<dbReference type="GO" id="GO:0000407">
    <property type="term" value="C:phagophore assembly site"/>
    <property type="evidence" value="ECO:0007669"/>
    <property type="project" value="UniProtKB-SubCell"/>
</dbReference>
<dbReference type="Gene3D" id="1.10.10.2570">
    <property type="match status" value="1"/>
</dbReference>
<gene>
    <name evidence="10" type="ORF">CYBJADRAFT_160784</name>
</gene>
<organism evidence="10 11">
    <name type="scientific">Cyberlindnera jadinii (strain ATCC 18201 / CBS 1600 / BCRC 20928 / JCM 3617 / NBRC 0987 / NRRL Y-1542)</name>
    <name type="common">Torula yeast</name>
    <name type="synonym">Candida utilis</name>
    <dbReference type="NCBI Taxonomy" id="983966"/>
    <lineage>
        <taxon>Eukaryota</taxon>
        <taxon>Fungi</taxon>
        <taxon>Dikarya</taxon>
        <taxon>Ascomycota</taxon>
        <taxon>Saccharomycotina</taxon>
        <taxon>Saccharomycetes</taxon>
        <taxon>Phaffomycetales</taxon>
        <taxon>Phaffomycetaceae</taxon>
        <taxon>Cyberlindnera</taxon>
    </lineage>
</organism>
<feature type="transmembrane region" description="Helical" evidence="8">
    <location>
        <begin position="588"/>
        <end position="609"/>
    </location>
</feature>
<evidence type="ECO:0000313" key="10">
    <source>
        <dbReference type="EMBL" id="ODV75355.1"/>
    </source>
</evidence>
<feature type="region of interest" description="Disordered" evidence="7">
    <location>
        <begin position="550"/>
        <end position="580"/>
    </location>
</feature>
<feature type="compositionally biased region" description="Polar residues" evidence="7">
    <location>
        <begin position="470"/>
        <end position="480"/>
    </location>
</feature>
<evidence type="ECO:0000313" key="11">
    <source>
        <dbReference type="Proteomes" id="UP000094389"/>
    </source>
</evidence>
<keyword evidence="5" id="KW-0653">Protein transport</keyword>
<dbReference type="EMBL" id="KV453926">
    <property type="protein sequence ID" value="ODV75355.1"/>
    <property type="molecule type" value="Genomic_DNA"/>
</dbReference>
<feature type="compositionally biased region" description="Polar residues" evidence="7">
    <location>
        <begin position="567"/>
        <end position="580"/>
    </location>
</feature>
<evidence type="ECO:0000256" key="7">
    <source>
        <dbReference type="SAM" id="MobiDB-lite"/>
    </source>
</evidence>